<evidence type="ECO:0000256" key="2">
    <source>
        <dbReference type="ARBA" id="ARBA00022801"/>
    </source>
</evidence>
<dbReference type="PANTHER" id="PTHR43817">
    <property type="entry name" value="GLYCOSYL HYDROLASE"/>
    <property type="match status" value="1"/>
</dbReference>
<dbReference type="Gene3D" id="2.60.120.260">
    <property type="entry name" value="Galactose-binding domain-like"/>
    <property type="match status" value="1"/>
</dbReference>
<dbReference type="EMBL" id="DVLC01000004">
    <property type="protein sequence ID" value="HIT46251.1"/>
    <property type="molecule type" value="Genomic_DNA"/>
</dbReference>
<dbReference type="Pfam" id="PF22666">
    <property type="entry name" value="Glyco_hydro_2_N2"/>
    <property type="match status" value="1"/>
</dbReference>
<dbReference type="NCBIfam" id="NF045579">
    <property type="entry name" value="rhamnoside_JR"/>
    <property type="match status" value="1"/>
</dbReference>
<name>A0A9D1GLU6_9BACT</name>
<gene>
    <name evidence="4" type="ORF">IAC35_00140</name>
</gene>
<reference evidence="4" key="2">
    <citation type="journal article" date="2021" name="PeerJ">
        <title>Extensive microbial diversity within the chicken gut microbiome revealed by metagenomics and culture.</title>
        <authorList>
            <person name="Gilroy R."/>
            <person name="Ravi A."/>
            <person name="Getino M."/>
            <person name="Pursley I."/>
            <person name="Horton D.L."/>
            <person name="Alikhan N.F."/>
            <person name="Baker D."/>
            <person name="Gharbi K."/>
            <person name="Hall N."/>
            <person name="Watson M."/>
            <person name="Adriaenssens E.M."/>
            <person name="Foster-Nyarko E."/>
            <person name="Jarju S."/>
            <person name="Secka A."/>
            <person name="Antonio M."/>
            <person name="Oren A."/>
            <person name="Chaudhuri R.R."/>
            <person name="La Ragione R."/>
            <person name="Hildebrand F."/>
            <person name="Pallen M.J."/>
        </authorList>
    </citation>
    <scope>NUCLEOTIDE SEQUENCE</scope>
    <source>
        <strain evidence="4">ChiHecec2B26-709</strain>
    </source>
</reference>
<proteinExistence type="predicted"/>
<feature type="non-terminal residue" evidence="4">
    <location>
        <position position="1"/>
    </location>
</feature>
<keyword evidence="2 4" id="KW-0378">Hydrolase</keyword>
<sequence length="866" mass="96019">LSADTLISGGRRISLDLPEPDRKTWWDVATVAFPVKGADIQEYSDWTGNGKVLNMAADGAVTVRSISYNTKPSGKYRGGAMNEPGPPAEEFYSPSFIERPPVGTLEASTDGKNYFKVCDLPPYYGSPSGGWRQKTVAFPEVTASYFRITTDGDVSQPRLSSAARMNNWEERASLFCEYVTVNDTPDYGADFSVEPGSILDLSGKVTGGRLDWDAPEGGWYIMRFYMTPTGAKTKHGRPNLIGLESDKLSAEATEVQWDSYAGRIIDTLSSIGLKPDGVCMDSHEAGPQNWSWNFPEEFERRRGYSIMDWLPVMSGFIVEDKEKTDAVLLDLRKTISECIADNYFSTLQTLADKAGVEFTAQAMGNGQSIAVDNIAVKGRMRKPQGEFWAKHKDGSYDIKEASSAAHIYGRRIASAEAYTDMNYGQTLAEMKNLADFAYANQLNEFVVCASAYQPWTDRIPGNTAGGRQYCLNRNNPYWEYSRGFWDYQARCAAMMRLGRPENALCIYLGDNPPLKLQTYRLPEIPPGYEFDVCSSDGLLGQTFARNGRLCTKSGMEYGMLVIEDKAELPEDVRAHIEKLRRGGVPVCFGKNLAEALDSAGVPPTVIEDSDHRIDSKIYFAHRILADADMFFINNHSARAYDGRIAVRSSYSHACWWNPVDGSRKLLEASAGGGYVSVDMLLQPGESGFIVTSDRMPEGLATREYRPDESVSRIEGPWSIFFDPDLGGCGTIVSDTLFDWSEHGDPRIRFYSGTAVYESSFTAAATEGRRLLLRFPHLESMAEVAINGRTAGTVWCSPWELDISDFVREGGNSLTIRVTNSLANRIIGDYGKPTEQRITWATTPIFGPDEPLRESGIIGEIQLITQN</sequence>
<dbReference type="AlphaFoldDB" id="A0A9D1GLU6"/>
<keyword evidence="1" id="KW-0732">Signal</keyword>
<dbReference type="GO" id="GO:0004553">
    <property type="term" value="F:hydrolase activity, hydrolyzing O-glycosyl compounds"/>
    <property type="evidence" value="ECO:0007669"/>
    <property type="project" value="UniProtKB-ARBA"/>
</dbReference>
<protein>
    <submittedName>
        <fullName evidence="4">Glycosyl hydrolase family 2</fullName>
    </submittedName>
</protein>
<evidence type="ECO:0000256" key="1">
    <source>
        <dbReference type="ARBA" id="ARBA00022729"/>
    </source>
</evidence>
<accession>A0A9D1GLU6</accession>
<dbReference type="InterPro" id="IPR008979">
    <property type="entry name" value="Galactose-bd-like_sf"/>
</dbReference>
<reference evidence="4" key="1">
    <citation type="submission" date="2020-10" db="EMBL/GenBank/DDBJ databases">
        <authorList>
            <person name="Gilroy R."/>
        </authorList>
    </citation>
    <scope>NUCLEOTIDE SEQUENCE</scope>
    <source>
        <strain evidence="4">ChiHecec2B26-709</strain>
    </source>
</reference>
<dbReference type="PANTHER" id="PTHR43817:SF1">
    <property type="entry name" value="HYDROLASE, FAMILY 43, PUTATIVE (AFU_ORTHOLOGUE AFUA_3G01660)-RELATED"/>
    <property type="match status" value="1"/>
</dbReference>
<feature type="domain" description="Beta-mannosidase-like galactose-binding" evidence="3">
    <location>
        <begin position="754"/>
        <end position="822"/>
    </location>
</feature>
<dbReference type="Pfam" id="PF17132">
    <property type="entry name" value="Glyco_hydro_106"/>
    <property type="match status" value="1"/>
</dbReference>
<comment type="caution">
    <text evidence="4">The sequence shown here is derived from an EMBL/GenBank/DDBJ whole genome shotgun (WGS) entry which is preliminary data.</text>
</comment>
<evidence type="ECO:0000259" key="3">
    <source>
        <dbReference type="Pfam" id="PF22666"/>
    </source>
</evidence>
<dbReference type="InterPro" id="IPR054593">
    <property type="entry name" value="Beta-mannosidase-like_N2"/>
</dbReference>
<evidence type="ECO:0000313" key="4">
    <source>
        <dbReference type="EMBL" id="HIT46251.1"/>
    </source>
</evidence>
<organism evidence="4 5">
    <name type="scientific">Candidatus Cryptobacteroides merdipullorum</name>
    <dbReference type="NCBI Taxonomy" id="2840771"/>
    <lineage>
        <taxon>Bacteria</taxon>
        <taxon>Pseudomonadati</taxon>
        <taxon>Bacteroidota</taxon>
        <taxon>Bacteroidia</taxon>
        <taxon>Bacteroidales</taxon>
        <taxon>Candidatus Cryptobacteroides</taxon>
    </lineage>
</organism>
<dbReference type="Proteomes" id="UP000886881">
    <property type="component" value="Unassembled WGS sequence"/>
</dbReference>
<evidence type="ECO:0000313" key="5">
    <source>
        <dbReference type="Proteomes" id="UP000886881"/>
    </source>
</evidence>
<dbReference type="SUPFAM" id="SSF49785">
    <property type="entry name" value="Galactose-binding domain-like"/>
    <property type="match status" value="1"/>
</dbReference>